<evidence type="ECO:0000256" key="1">
    <source>
        <dbReference type="ARBA" id="ARBA00022723"/>
    </source>
</evidence>
<dbReference type="InterPro" id="IPR047129">
    <property type="entry name" value="PPA2-like"/>
</dbReference>
<dbReference type="GO" id="GO:0004722">
    <property type="term" value="F:protein serine/threonine phosphatase activity"/>
    <property type="evidence" value="ECO:0000318"/>
    <property type="project" value="GO_Central"/>
</dbReference>
<dbReference type="InParanoid" id="A2D861"/>
<dbReference type="InterPro" id="IPR006186">
    <property type="entry name" value="Ser/Thr-sp_prot-phosphatase"/>
</dbReference>
<dbReference type="SUPFAM" id="SSF56300">
    <property type="entry name" value="Metallo-dependent phosphatases"/>
    <property type="match status" value="1"/>
</dbReference>
<dbReference type="OrthoDB" id="10255065at2759"/>
<dbReference type="GO" id="GO:0005737">
    <property type="term" value="C:cytoplasm"/>
    <property type="evidence" value="ECO:0000318"/>
    <property type="project" value="GO_Central"/>
</dbReference>
<dbReference type="PRINTS" id="PR00114">
    <property type="entry name" value="STPHPHTASE"/>
</dbReference>
<dbReference type="PANTHER" id="PTHR45619">
    <property type="entry name" value="SERINE/THREONINE-PROTEIN PHOSPHATASE PP2A-RELATED"/>
    <property type="match status" value="1"/>
</dbReference>
<dbReference type="InterPro" id="IPR004843">
    <property type="entry name" value="Calcineurin-like_PHP"/>
</dbReference>
<reference evidence="6" key="2">
    <citation type="journal article" date="2007" name="Science">
        <title>Draft genome sequence of the sexually transmitted pathogen Trichomonas vaginalis.</title>
        <authorList>
            <person name="Carlton J.M."/>
            <person name="Hirt R.P."/>
            <person name="Silva J.C."/>
            <person name="Delcher A.L."/>
            <person name="Schatz M."/>
            <person name="Zhao Q."/>
            <person name="Wortman J.R."/>
            <person name="Bidwell S.L."/>
            <person name="Alsmark U.C.M."/>
            <person name="Besteiro S."/>
            <person name="Sicheritz-Ponten T."/>
            <person name="Noel C.J."/>
            <person name="Dacks J.B."/>
            <person name="Foster P.G."/>
            <person name="Simillion C."/>
            <person name="Van de Peer Y."/>
            <person name="Miranda-Saavedra D."/>
            <person name="Barton G.J."/>
            <person name="Westrop G.D."/>
            <person name="Mueller S."/>
            <person name="Dessi D."/>
            <person name="Fiori P.L."/>
            <person name="Ren Q."/>
            <person name="Paulsen I."/>
            <person name="Zhang H."/>
            <person name="Bastida-Corcuera F.D."/>
            <person name="Simoes-Barbosa A."/>
            <person name="Brown M.T."/>
            <person name="Hayes R.D."/>
            <person name="Mukherjee M."/>
            <person name="Okumura C.Y."/>
            <person name="Schneider R."/>
            <person name="Smith A.J."/>
            <person name="Vanacova S."/>
            <person name="Villalvazo M."/>
            <person name="Haas B.J."/>
            <person name="Pertea M."/>
            <person name="Feldblyum T.V."/>
            <person name="Utterback T.R."/>
            <person name="Shu C.L."/>
            <person name="Osoegawa K."/>
            <person name="de Jong P.J."/>
            <person name="Hrdy I."/>
            <person name="Horvathova L."/>
            <person name="Zubacova Z."/>
            <person name="Dolezal P."/>
            <person name="Malik S.B."/>
            <person name="Logsdon J.M. Jr."/>
            <person name="Henze K."/>
            <person name="Gupta A."/>
            <person name="Wang C.C."/>
            <person name="Dunne R.L."/>
            <person name="Upcroft J.A."/>
            <person name="Upcroft P."/>
            <person name="White O."/>
            <person name="Salzberg S.L."/>
            <person name="Tang P."/>
            <person name="Chiu C.-H."/>
            <person name="Lee Y.-S."/>
            <person name="Embley T.M."/>
            <person name="Coombs G.H."/>
            <person name="Mottram J.C."/>
            <person name="Tachezy J."/>
            <person name="Fraser-Liggett C.M."/>
            <person name="Johnson P.J."/>
        </authorList>
    </citation>
    <scope>NUCLEOTIDE SEQUENCE [LARGE SCALE GENOMIC DNA]</scope>
    <source>
        <strain evidence="6">G3</strain>
    </source>
</reference>
<dbReference type="AlphaFoldDB" id="A2D861"/>
<feature type="domain" description="Serine/threonine specific protein phosphatases" evidence="5">
    <location>
        <begin position="110"/>
        <end position="115"/>
    </location>
</feature>
<gene>
    <name evidence="6" type="ORF">TVAG_071580</name>
</gene>
<dbReference type="EC" id="3.1.3.16" evidence="4"/>
<sequence>MDKQRLDKILELLWVCKLPNLEDTKYLLTLGQQVLIKEPNVLKLQSPITLCGDIHGQFYDLLELFSVGGHPPEQNFLFLGDYVDRGFYSTETFFLLLALKVRYPTKMFLIRGNHESEQVTMDYGFKEECKRKYTDETIYNLCLEAFNALPLAAVIDGDVFCVHGGLSKDLKTVDQLNDIDRNMEPPEYGLFSDILWSDPDEKINGFEESQRGAGYLFGGDVTAEFLKNNNLKFMCRAHQVAQDGYYKWFNGLCYTVWSAPNYCYRGGNLATVFEITNADKTKFKVFREAPACARGKQPDSMLPQYFV</sequence>
<dbReference type="Proteomes" id="UP000001542">
    <property type="component" value="Unassembled WGS sequence"/>
</dbReference>
<dbReference type="Gene3D" id="3.60.21.10">
    <property type="match status" value="1"/>
</dbReference>
<dbReference type="VEuPathDB" id="TrichDB:TVAGG3_1046670"/>
<dbReference type="STRING" id="5722.A2D861"/>
<dbReference type="SMART" id="SM00156">
    <property type="entry name" value="PP2Ac"/>
    <property type="match status" value="1"/>
</dbReference>
<dbReference type="GO" id="GO:0046872">
    <property type="term" value="F:metal ion binding"/>
    <property type="evidence" value="ECO:0007669"/>
    <property type="project" value="UniProtKB-KW"/>
</dbReference>
<keyword evidence="7" id="KW-1185">Reference proteome</keyword>
<protein>
    <recommendedName>
        <fullName evidence="4">Serine/threonine-protein phosphatase</fullName>
        <ecNumber evidence="4">3.1.3.16</ecNumber>
    </recommendedName>
</protein>
<comment type="similarity">
    <text evidence="4">Belongs to the PPP phosphatase family.</text>
</comment>
<keyword evidence="3" id="KW-0464">Manganese</keyword>
<proteinExistence type="inferred from homology"/>
<dbReference type="GO" id="GO:0000724">
    <property type="term" value="P:double-strand break repair via homologous recombination"/>
    <property type="evidence" value="ECO:0000318"/>
    <property type="project" value="GO_Central"/>
</dbReference>
<organism evidence="6 7">
    <name type="scientific">Trichomonas vaginalis (strain ATCC PRA-98 / G3)</name>
    <dbReference type="NCBI Taxonomy" id="412133"/>
    <lineage>
        <taxon>Eukaryota</taxon>
        <taxon>Metamonada</taxon>
        <taxon>Parabasalia</taxon>
        <taxon>Trichomonadida</taxon>
        <taxon>Trichomonadidae</taxon>
        <taxon>Trichomonas</taxon>
    </lineage>
</organism>
<dbReference type="CDD" id="cd07415">
    <property type="entry name" value="MPP_PP2A_PP4_PP6"/>
    <property type="match status" value="1"/>
</dbReference>
<dbReference type="OMA" id="HENRRMA"/>
<dbReference type="KEGG" id="tva:5469058"/>
<dbReference type="Pfam" id="PF00149">
    <property type="entry name" value="Metallophos"/>
    <property type="match status" value="1"/>
</dbReference>
<evidence type="ECO:0000256" key="2">
    <source>
        <dbReference type="ARBA" id="ARBA00022801"/>
    </source>
</evidence>
<dbReference type="VEuPathDB" id="TrichDB:TVAG_071580"/>
<dbReference type="SMR" id="A2D861"/>
<dbReference type="EMBL" id="DS113178">
    <property type="protein sequence ID" value="EAY23494.1"/>
    <property type="molecule type" value="Genomic_DNA"/>
</dbReference>
<dbReference type="RefSeq" id="XP_001584480.1">
    <property type="nucleotide sequence ID" value="XM_001584430.1"/>
</dbReference>
<evidence type="ECO:0000259" key="5">
    <source>
        <dbReference type="PROSITE" id="PS00125"/>
    </source>
</evidence>
<reference evidence="6" key="1">
    <citation type="submission" date="2006-10" db="EMBL/GenBank/DDBJ databases">
        <authorList>
            <person name="Amadeo P."/>
            <person name="Zhao Q."/>
            <person name="Wortman J."/>
            <person name="Fraser-Liggett C."/>
            <person name="Carlton J."/>
        </authorList>
    </citation>
    <scope>NUCLEOTIDE SEQUENCE</scope>
    <source>
        <strain evidence="6">G3</strain>
    </source>
</reference>
<evidence type="ECO:0000313" key="7">
    <source>
        <dbReference type="Proteomes" id="UP000001542"/>
    </source>
</evidence>
<accession>A2D861</accession>
<evidence type="ECO:0000256" key="3">
    <source>
        <dbReference type="ARBA" id="ARBA00023211"/>
    </source>
</evidence>
<dbReference type="eggNOG" id="KOG0372">
    <property type="taxonomic scope" value="Eukaryota"/>
</dbReference>
<keyword evidence="2 4" id="KW-0378">Hydrolase</keyword>
<name>A2D861_TRIV3</name>
<dbReference type="GO" id="GO:0005634">
    <property type="term" value="C:nucleus"/>
    <property type="evidence" value="ECO:0000318"/>
    <property type="project" value="GO_Central"/>
</dbReference>
<evidence type="ECO:0000256" key="4">
    <source>
        <dbReference type="RuleBase" id="RU004273"/>
    </source>
</evidence>
<keyword evidence="1" id="KW-0479">Metal-binding</keyword>
<dbReference type="InterPro" id="IPR029052">
    <property type="entry name" value="Metallo-depent_PP-like"/>
</dbReference>
<comment type="catalytic activity">
    <reaction evidence="4">
        <text>O-phospho-L-threonyl-[protein] + H2O = L-threonyl-[protein] + phosphate</text>
        <dbReference type="Rhea" id="RHEA:47004"/>
        <dbReference type="Rhea" id="RHEA-COMP:11060"/>
        <dbReference type="Rhea" id="RHEA-COMP:11605"/>
        <dbReference type="ChEBI" id="CHEBI:15377"/>
        <dbReference type="ChEBI" id="CHEBI:30013"/>
        <dbReference type="ChEBI" id="CHEBI:43474"/>
        <dbReference type="ChEBI" id="CHEBI:61977"/>
        <dbReference type="EC" id="3.1.3.16"/>
    </reaction>
</comment>
<evidence type="ECO:0000313" key="6">
    <source>
        <dbReference type="EMBL" id="EAY23494.1"/>
    </source>
</evidence>
<dbReference type="PROSITE" id="PS00125">
    <property type="entry name" value="SER_THR_PHOSPHATASE"/>
    <property type="match status" value="1"/>
</dbReference>